<evidence type="ECO:0000313" key="3">
    <source>
        <dbReference type="Proteomes" id="UP000262832"/>
    </source>
</evidence>
<name>A0ABN5PED1_9VIBR</name>
<sequence length="130" mass="13625">MKIAAFLAFIFILSPATSFAIVMSGKISAVDNLWVSAQNEQDGLVPSEWELPLGLPTGESLIPGSVMSNASKTVTLSNGNESIHLDVSILGIQYMVDAYDQSTSDNQGTAKTSLATNSITVKGMGLGDKS</sequence>
<evidence type="ECO:0000256" key="1">
    <source>
        <dbReference type="SAM" id="SignalP"/>
    </source>
</evidence>
<reference evidence="2 3" key="1">
    <citation type="submission" date="2018-08" db="EMBL/GenBank/DDBJ databases">
        <title>Genomic taxonomy of the Vibrionaceae family.</title>
        <authorList>
            <person name="Gomez-Gil B."/>
            <person name="Tanaka M."/>
            <person name="Sawabe T."/>
            <person name="Enciso-Ibarra K."/>
        </authorList>
    </citation>
    <scope>NUCLEOTIDE SEQUENCE [LARGE SCALE GENOMIC DNA]</scope>
    <source>
        <strain evidence="2 3">CAIM 1831</strain>
    </source>
</reference>
<gene>
    <name evidence="2" type="ORF">D1115_03655</name>
</gene>
<dbReference type="Proteomes" id="UP000262832">
    <property type="component" value="Chromosome I"/>
</dbReference>
<dbReference type="RefSeq" id="WP_128810320.1">
    <property type="nucleotide sequence ID" value="NZ_CP032093.1"/>
</dbReference>
<keyword evidence="1" id="KW-0732">Signal</keyword>
<feature type="chain" id="PRO_5046494237" evidence="1">
    <location>
        <begin position="21"/>
        <end position="130"/>
    </location>
</feature>
<proteinExistence type="predicted"/>
<feature type="signal peptide" evidence="1">
    <location>
        <begin position="1"/>
        <end position="20"/>
    </location>
</feature>
<keyword evidence="3" id="KW-1185">Reference proteome</keyword>
<dbReference type="EMBL" id="CP032093">
    <property type="protein sequence ID" value="AXY00461.1"/>
    <property type="molecule type" value="Genomic_DNA"/>
</dbReference>
<accession>A0ABN5PED1</accession>
<organism evidence="2 3">
    <name type="scientific">Vibrio alfacsensis</name>
    <dbReference type="NCBI Taxonomy" id="1074311"/>
    <lineage>
        <taxon>Bacteria</taxon>
        <taxon>Pseudomonadati</taxon>
        <taxon>Pseudomonadota</taxon>
        <taxon>Gammaproteobacteria</taxon>
        <taxon>Vibrionales</taxon>
        <taxon>Vibrionaceae</taxon>
        <taxon>Vibrio</taxon>
    </lineage>
</organism>
<evidence type="ECO:0000313" key="2">
    <source>
        <dbReference type="EMBL" id="AXY00461.1"/>
    </source>
</evidence>
<protein>
    <submittedName>
        <fullName evidence="2">Uncharacterized protein</fullName>
    </submittedName>
</protein>